<dbReference type="InterPro" id="IPR002935">
    <property type="entry name" value="SAM_O-MeTrfase"/>
</dbReference>
<keyword evidence="4" id="KW-0949">S-adenosyl-L-methionine</keyword>
<dbReference type="PANTHER" id="PTHR43836">
    <property type="entry name" value="CATECHOL O-METHYLTRANSFERASE 1-RELATED"/>
    <property type="match status" value="1"/>
</dbReference>
<organism evidence="7 8">
    <name type="scientific">Penicillium polonicum</name>
    <dbReference type="NCBI Taxonomy" id="60169"/>
    <lineage>
        <taxon>Eukaryota</taxon>
        <taxon>Fungi</taxon>
        <taxon>Dikarya</taxon>
        <taxon>Ascomycota</taxon>
        <taxon>Pezizomycotina</taxon>
        <taxon>Eurotiomycetes</taxon>
        <taxon>Eurotiomycetidae</taxon>
        <taxon>Eurotiales</taxon>
        <taxon>Aspergillaceae</taxon>
        <taxon>Penicillium</taxon>
    </lineage>
</organism>
<comment type="caution">
    <text evidence="7">The sequence shown here is derived from an EMBL/GenBank/DDBJ whole genome shotgun (WGS) entry which is preliminary data.</text>
</comment>
<dbReference type="GO" id="GO:0008171">
    <property type="term" value="F:O-methyltransferase activity"/>
    <property type="evidence" value="ECO:0007669"/>
    <property type="project" value="InterPro"/>
</dbReference>
<keyword evidence="8" id="KW-1185">Reference proteome</keyword>
<evidence type="ECO:0000313" key="7">
    <source>
        <dbReference type="EMBL" id="OQD59963.1"/>
    </source>
</evidence>
<evidence type="ECO:0000256" key="6">
    <source>
        <dbReference type="ARBA" id="ARBA00023453"/>
    </source>
</evidence>
<accession>A0A1V6N5S9</accession>
<protein>
    <recommendedName>
        <fullName evidence="1">catechol O-methyltransferase</fullName>
        <ecNumber evidence="1">2.1.1.6</ecNumber>
    </recommendedName>
</protein>
<dbReference type="OrthoDB" id="186626at2759"/>
<dbReference type="EC" id="2.1.1.6" evidence="1"/>
<dbReference type="AlphaFoldDB" id="A0A1V6N5S9"/>
<keyword evidence="2" id="KW-0489">Methyltransferase</keyword>
<proteinExistence type="inferred from homology"/>
<gene>
    <name evidence="7" type="ORF">PENPOL_c036G00109</name>
</gene>
<dbReference type="InterPro" id="IPR029063">
    <property type="entry name" value="SAM-dependent_MTases_sf"/>
</dbReference>
<dbReference type="EMBL" id="MDYM01000036">
    <property type="protein sequence ID" value="OQD59963.1"/>
    <property type="molecule type" value="Genomic_DNA"/>
</dbReference>
<evidence type="ECO:0000256" key="3">
    <source>
        <dbReference type="ARBA" id="ARBA00022679"/>
    </source>
</evidence>
<dbReference type="PROSITE" id="PS51682">
    <property type="entry name" value="SAM_OMT_I"/>
    <property type="match status" value="1"/>
</dbReference>
<keyword evidence="3" id="KW-0808">Transferase</keyword>
<dbReference type="PANTHER" id="PTHR43836:SF2">
    <property type="entry name" value="CATECHOL O-METHYLTRANSFERASE 1-RELATED"/>
    <property type="match status" value="1"/>
</dbReference>
<reference evidence="8" key="1">
    <citation type="journal article" date="2017" name="Nat. Microbiol.">
        <title>Global analysis of biosynthetic gene clusters reveals vast potential of secondary metabolite production in Penicillium species.</title>
        <authorList>
            <person name="Nielsen J.C."/>
            <person name="Grijseels S."/>
            <person name="Prigent S."/>
            <person name="Ji B."/>
            <person name="Dainat J."/>
            <person name="Nielsen K.F."/>
            <person name="Frisvad J.C."/>
            <person name="Workman M."/>
            <person name="Nielsen J."/>
        </authorList>
    </citation>
    <scope>NUCLEOTIDE SEQUENCE [LARGE SCALE GENOMIC DNA]</scope>
    <source>
        <strain evidence="8">IBT 4502</strain>
    </source>
</reference>
<dbReference type="SUPFAM" id="SSF53335">
    <property type="entry name" value="S-adenosyl-L-methionine-dependent methyltransferases"/>
    <property type="match status" value="1"/>
</dbReference>
<evidence type="ECO:0000256" key="4">
    <source>
        <dbReference type="ARBA" id="ARBA00022691"/>
    </source>
</evidence>
<dbReference type="Proteomes" id="UP000191408">
    <property type="component" value="Unassembled WGS sequence"/>
</dbReference>
<keyword evidence="5" id="KW-0128">Catecholamine metabolism</keyword>
<evidence type="ECO:0000256" key="1">
    <source>
        <dbReference type="ARBA" id="ARBA00012880"/>
    </source>
</evidence>
<evidence type="ECO:0000313" key="8">
    <source>
        <dbReference type="Proteomes" id="UP000191408"/>
    </source>
</evidence>
<evidence type="ECO:0000256" key="2">
    <source>
        <dbReference type="ARBA" id="ARBA00022603"/>
    </source>
</evidence>
<dbReference type="Gene3D" id="3.40.50.150">
    <property type="entry name" value="Vaccinia Virus protein VP39"/>
    <property type="match status" value="1"/>
</dbReference>
<dbReference type="STRING" id="60169.A0A1V6N5S9"/>
<sequence length="238" mass="26551">MEVPTQTVWFGDGREQEVLHHIFNLPRLEQLRGRPEAILAEIDNWSQKNKILMTIGQERGSIITNLIVNTKPKVMAELGGYIGYSAIKFGSAVRNSGGTRYLSFEQNVEWASIATKLIGLAGLQDFVTIVPGSSSESLMIFGSQQPVPQIDILFLDHAETLYRRDLGICEQLGLITSGAYVVADNVSGPRTRDYVAWVMQGDKNERSFEAENKIYDSYMSSHTLPNGETDGMIVSRYK</sequence>
<comment type="similarity">
    <text evidence="6">Belongs to the class I-like SAM-binding methyltransferase superfamily. Cation-dependent O-methyltransferase family.</text>
</comment>
<dbReference type="GO" id="GO:0032259">
    <property type="term" value="P:methylation"/>
    <property type="evidence" value="ECO:0007669"/>
    <property type="project" value="UniProtKB-KW"/>
</dbReference>
<name>A0A1V6N5S9_PENPO</name>
<dbReference type="GO" id="GO:0006584">
    <property type="term" value="P:catecholamine metabolic process"/>
    <property type="evidence" value="ECO:0007669"/>
    <property type="project" value="UniProtKB-KW"/>
</dbReference>
<evidence type="ECO:0000256" key="5">
    <source>
        <dbReference type="ARBA" id="ARBA00022939"/>
    </source>
</evidence>
<dbReference type="Pfam" id="PF01596">
    <property type="entry name" value="Methyltransf_3"/>
    <property type="match status" value="1"/>
</dbReference>